<comment type="caution">
    <text evidence="3">The sequence shown here is derived from an EMBL/GenBank/DDBJ whole genome shotgun (WGS) entry which is preliminary data.</text>
</comment>
<feature type="transmembrane region" description="Helical" evidence="1">
    <location>
        <begin position="840"/>
        <end position="860"/>
    </location>
</feature>
<evidence type="ECO:0000313" key="3">
    <source>
        <dbReference type="EMBL" id="GDY55820.1"/>
    </source>
</evidence>
<dbReference type="InterPro" id="IPR046176">
    <property type="entry name" value="DUF6185"/>
</dbReference>
<gene>
    <name evidence="3" type="ORF">SVIO_064430</name>
</gene>
<feature type="transmembrane region" description="Helical" evidence="1">
    <location>
        <begin position="507"/>
        <end position="527"/>
    </location>
</feature>
<keyword evidence="1" id="KW-1133">Transmembrane helix</keyword>
<reference evidence="3 4" key="1">
    <citation type="journal article" date="2020" name="Int. J. Syst. Evol. Microbiol.">
        <title>Reclassification of Streptomyces castelarensis and Streptomyces sporoclivatus as later heterotypic synonyms of Streptomyces antimycoticus.</title>
        <authorList>
            <person name="Komaki H."/>
            <person name="Tamura T."/>
        </authorList>
    </citation>
    <scope>NUCLEOTIDE SEQUENCE [LARGE SCALE GENOMIC DNA]</scope>
    <source>
        <strain evidence="3 4">NBRC 13459</strain>
    </source>
</reference>
<feature type="transmembrane region" description="Helical" evidence="1">
    <location>
        <begin position="734"/>
        <end position="756"/>
    </location>
</feature>
<feature type="transmembrane region" description="Helical" evidence="1">
    <location>
        <begin position="697"/>
        <end position="714"/>
    </location>
</feature>
<feature type="transmembrane region" description="Helical" evidence="1">
    <location>
        <begin position="548"/>
        <end position="567"/>
    </location>
</feature>
<keyword evidence="4" id="KW-1185">Reference proteome</keyword>
<evidence type="ECO:0000313" key="4">
    <source>
        <dbReference type="Proteomes" id="UP000301309"/>
    </source>
</evidence>
<sequence>MAANRWRRWLALLIVMVAWCGLWPTEAGAATSDDCKVAEAGTPEVEAAIRFFHHGQTFVRAEAITTITVQNSWSPTEELTLGGRSKEYRIAMRCLLRGKKVAKSTPYWKDEWRLHGPEVTEKDDRTVVRYKAFALIKHPGSTVLGPWSISVPKKNDIWTVQLHPEHLGAAMKNAQWKRIEIKLGGLDARDASPRATHAGKDTWVWSTEQPPKASIDVHPPWHVLFALSSAQQPTWSRLCIALWWVSGSVVFAMAVFRARLDPAAAPAPKAQGIRRWALPFSKAPQARPVKAALRWAGLSAGLGVGLALTPQPKTFSVWHTVAGTAAAVVLIFVGYPWLSRTSGHESKTETEEAHVQRARALAGTVILVALLLVAYGLLALLNPALVYMPKELAPPSARITWQMLSQLAMLWLWLAAMTAWAWRFAQEGELVPWSKTWDQARARCIGAVGAALAVVALAMLISYRWSVDLNWQRATWLGDDERGYGSSRDKHLGNLLVQFGPVGLTWAYAYTWVLTIIALVALLNIRAKSAEEQVYRNPDKEFMEPRRNDMRLTAVVFAIAAATRGYLFAGSSVLLFVWLLLNIASLYAVVSLGRRWSVLHQTSGAIYGLSTKQGREPLLDKAHRYRTLHQKLRLVDQGHEEKTTRDEVEDELRKLRHWRPAGCDHDCLPDHVSVVDVALSWGPEDTWWRNARHAARLAFFFGIPASLVIVWANYVKDPKQIMLTSGSPTGLVEIVAKFLTWQIAWTATGLALGALWRVLPGRRGPMRALCLTVAYVIPIGVGTLVNRITDAELGTAVLSSSLMLIVLTLTSIGMDMTTFKGEKQLWPTRLSLLLSIYQMRTLSVQATFLIAQFAAAAAIWNNLAGPPLKP</sequence>
<dbReference type="Proteomes" id="UP000301309">
    <property type="component" value="Unassembled WGS sequence"/>
</dbReference>
<feature type="transmembrane region" description="Helical" evidence="1">
    <location>
        <begin position="442"/>
        <end position="463"/>
    </location>
</feature>
<keyword evidence="2" id="KW-0732">Signal</keyword>
<feature type="transmembrane region" description="Helical" evidence="1">
    <location>
        <begin position="359"/>
        <end position="381"/>
    </location>
</feature>
<feature type="transmembrane region" description="Helical" evidence="1">
    <location>
        <begin position="768"/>
        <end position="785"/>
    </location>
</feature>
<keyword evidence="1" id="KW-0472">Membrane</keyword>
<proteinExistence type="predicted"/>
<accession>A0A4D4L9W8</accession>
<feature type="signal peptide" evidence="2">
    <location>
        <begin position="1"/>
        <end position="29"/>
    </location>
</feature>
<feature type="transmembrane region" description="Helical" evidence="1">
    <location>
        <begin position="573"/>
        <end position="593"/>
    </location>
</feature>
<evidence type="ECO:0000256" key="1">
    <source>
        <dbReference type="SAM" id="Phobius"/>
    </source>
</evidence>
<dbReference type="OrthoDB" id="3543300at2"/>
<name>A0A4D4L9W8_STRVO</name>
<feature type="transmembrane region" description="Helical" evidence="1">
    <location>
        <begin position="235"/>
        <end position="256"/>
    </location>
</feature>
<evidence type="ECO:0000256" key="2">
    <source>
        <dbReference type="SAM" id="SignalP"/>
    </source>
</evidence>
<feature type="transmembrane region" description="Helical" evidence="1">
    <location>
        <begin position="401"/>
        <end position="422"/>
    </location>
</feature>
<feature type="chain" id="PRO_5020345803" description="Integral membrane protein" evidence="2">
    <location>
        <begin position="30"/>
        <end position="870"/>
    </location>
</feature>
<dbReference type="AlphaFoldDB" id="A0A4D4L9W8"/>
<protein>
    <recommendedName>
        <fullName evidence="5">Integral membrane protein</fullName>
    </recommendedName>
</protein>
<keyword evidence="1" id="KW-0812">Transmembrane</keyword>
<dbReference type="EMBL" id="BJHW01000001">
    <property type="protein sequence ID" value="GDY55820.1"/>
    <property type="molecule type" value="Genomic_DNA"/>
</dbReference>
<dbReference type="RefSeq" id="WP_137979136.1">
    <property type="nucleotide sequence ID" value="NZ_BAAASO010000057.1"/>
</dbReference>
<feature type="transmembrane region" description="Helical" evidence="1">
    <location>
        <begin position="315"/>
        <end position="338"/>
    </location>
</feature>
<evidence type="ECO:0008006" key="5">
    <source>
        <dbReference type="Google" id="ProtNLM"/>
    </source>
</evidence>
<dbReference type="Pfam" id="PF19683">
    <property type="entry name" value="DUF6185"/>
    <property type="match status" value="1"/>
</dbReference>
<organism evidence="3 4">
    <name type="scientific">Streptomyces violaceusniger</name>
    <dbReference type="NCBI Taxonomy" id="68280"/>
    <lineage>
        <taxon>Bacteria</taxon>
        <taxon>Bacillati</taxon>
        <taxon>Actinomycetota</taxon>
        <taxon>Actinomycetes</taxon>
        <taxon>Kitasatosporales</taxon>
        <taxon>Streptomycetaceae</taxon>
        <taxon>Streptomyces</taxon>
        <taxon>Streptomyces violaceusniger group</taxon>
    </lineage>
</organism>
<feature type="transmembrane region" description="Helical" evidence="1">
    <location>
        <begin position="797"/>
        <end position="819"/>
    </location>
</feature>